<sequence length="75" mass="8403">MDSSSVASLFPPISSLPASSFPVTSRNTQCLRRYRRSLTEVPAGCCHCHGLLRCAPWCKAVACPVRHQFKYDKYL</sequence>
<dbReference type="AlphaFoldDB" id="A0A0D9V4W8"/>
<evidence type="ECO:0000313" key="1">
    <source>
        <dbReference type="EnsemblPlants" id="LPERR01G24630.1"/>
    </source>
</evidence>
<reference evidence="1" key="3">
    <citation type="submission" date="2015-04" db="UniProtKB">
        <authorList>
            <consortium name="EnsemblPlants"/>
        </authorList>
    </citation>
    <scope>IDENTIFICATION</scope>
</reference>
<organism evidence="1 2">
    <name type="scientific">Leersia perrieri</name>
    <dbReference type="NCBI Taxonomy" id="77586"/>
    <lineage>
        <taxon>Eukaryota</taxon>
        <taxon>Viridiplantae</taxon>
        <taxon>Streptophyta</taxon>
        <taxon>Embryophyta</taxon>
        <taxon>Tracheophyta</taxon>
        <taxon>Spermatophyta</taxon>
        <taxon>Magnoliopsida</taxon>
        <taxon>Liliopsida</taxon>
        <taxon>Poales</taxon>
        <taxon>Poaceae</taxon>
        <taxon>BOP clade</taxon>
        <taxon>Oryzoideae</taxon>
        <taxon>Oryzeae</taxon>
        <taxon>Oryzinae</taxon>
        <taxon>Leersia</taxon>
    </lineage>
</organism>
<protein>
    <submittedName>
        <fullName evidence="1">Uncharacterized protein</fullName>
    </submittedName>
</protein>
<dbReference type="EnsemblPlants" id="LPERR01G24630.1">
    <property type="protein sequence ID" value="LPERR01G24630.1"/>
    <property type="gene ID" value="LPERR01G24630"/>
</dbReference>
<dbReference type="HOGENOM" id="CLU_2674649_0_0_1"/>
<keyword evidence="2" id="KW-1185">Reference proteome</keyword>
<reference evidence="2" key="2">
    <citation type="submission" date="2013-12" db="EMBL/GenBank/DDBJ databases">
        <authorList>
            <person name="Yu Y."/>
            <person name="Lee S."/>
            <person name="de Baynast K."/>
            <person name="Wissotski M."/>
            <person name="Liu L."/>
            <person name="Talag J."/>
            <person name="Goicoechea J."/>
            <person name="Angelova A."/>
            <person name="Jetty R."/>
            <person name="Kudrna D."/>
            <person name="Golser W."/>
            <person name="Rivera L."/>
            <person name="Zhang J."/>
            <person name="Wing R."/>
        </authorList>
    </citation>
    <scope>NUCLEOTIDE SEQUENCE</scope>
</reference>
<proteinExistence type="predicted"/>
<dbReference type="Gramene" id="LPERR01G24630.1">
    <property type="protein sequence ID" value="LPERR01G24630.1"/>
    <property type="gene ID" value="LPERR01G24630"/>
</dbReference>
<evidence type="ECO:0000313" key="2">
    <source>
        <dbReference type="Proteomes" id="UP000032180"/>
    </source>
</evidence>
<name>A0A0D9V4W8_9ORYZ</name>
<accession>A0A0D9V4W8</accession>
<reference evidence="1 2" key="1">
    <citation type="submission" date="2012-08" db="EMBL/GenBank/DDBJ databases">
        <title>Oryza genome evolution.</title>
        <authorList>
            <person name="Wing R.A."/>
        </authorList>
    </citation>
    <scope>NUCLEOTIDE SEQUENCE</scope>
</reference>
<dbReference type="Proteomes" id="UP000032180">
    <property type="component" value="Chromosome 1"/>
</dbReference>